<sequence>MGCSGRASRADRPASVRRATIGGVDRCGSGALDAASAGWSVGGIVVDRKGEWDRVSQPDSTAGGATGEQVKVPRDPWSERHANWHNVLSVLVTGATGFLIWWIIAEATTPDGTKVWRTWRTLVHAGVILVGAAAGWYAAGKYRVWQKTRTRGEDDTSLFWLVAGGILASLVLAAAAGYAQAELLTTPGEPVTSLDSSELLDIARSTTFALGALGAVAVLLVNYRKQRAVEAALRYDQAKHRAELANEDRKQRASEIAALHDRYTKAVEQLANKENSAIRLGGVHALAALGDDWAAQGMLSQRQVCVDLLCSYLRSNEPFEDDRDPDFGRIIEWVRAPESLREDRDVRKAALEWLSRLATADYKAQKEAGFPAEWPQKVKIDLRGVVLRDLDLSYATLSYLPLRQADLVRTDLTRADLTGADLREAELRDANLMQVAAVDANLMAAKMTGASMRLANLRHASFTNADLSDVRLIGTDLRSADLTGARLDDASLVGARVDRYTSFISARLIDTDFDRVDLSVIDPKGVNLSNAKNVSLVP</sequence>
<keyword evidence="2" id="KW-0614">Plasmid</keyword>
<reference evidence="2" key="1">
    <citation type="submission" date="2014-03" db="EMBL/GenBank/DDBJ databases">
        <authorList>
            <person name="Zhang G."/>
            <person name="Zhu L."/>
            <person name="Fang P."/>
        </authorList>
    </citation>
    <scope>NUCLEOTIDE SEQUENCE</scope>
    <source>
        <strain evidence="2">NS1</strain>
        <plasmid evidence="2">pNSL1</plasmid>
    </source>
</reference>
<keyword evidence="1" id="KW-1133">Transmembrane helix</keyword>
<keyword evidence="1" id="KW-0472">Membrane</keyword>
<organism evidence="2">
    <name type="scientific">Rhodococcus sp. NS1</name>
    <dbReference type="NCBI Taxonomy" id="402236"/>
    <lineage>
        <taxon>Bacteria</taxon>
        <taxon>Bacillati</taxon>
        <taxon>Actinomycetota</taxon>
        <taxon>Actinomycetes</taxon>
        <taxon>Mycobacteriales</taxon>
        <taxon>Nocardiaceae</taxon>
        <taxon>Rhodococcus</taxon>
    </lineage>
</organism>
<dbReference type="InterPro" id="IPR001646">
    <property type="entry name" value="5peptide_repeat"/>
</dbReference>
<keyword evidence="1" id="KW-0812">Transmembrane</keyword>
<dbReference type="Gene3D" id="2.160.20.80">
    <property type="entry name" value="E3 ubiquitin-protein ligase SopA"/>
    <property type="match status" value="1"/>
</dbReference>
<dbReference type="AlphaFoldDB" id="A0A097SPI8"/>
<dbReference type="PANTHER" id="PTHR14136">
    <property type="entry name" value="BTB_POZ DOMAIN-CONTAINING PROTEIN KCTD9"/>
    <property type="match status" value="1"/>
</dbReference>
<dbReference type="PANTHER" id="PTHR14136:SF17">
    <property type="entry name" value="BTB_POZ DOMAIN-CONTAINING PROTEIN KCTD9"/>
    <property type="match status" value="1"/>
</dbReference>
<evidence type="ECO:0000256" key="1">
    <source>
        <dbReference type="SAM" id="Phobius"/>
    </source>
</evidence>
<dbReference type="Pfam" id="PF00805">
    <property type="entry name" value="Pentapeptide"/>
    <property type="match status" value="2"/>
</dbReference>
<protein>
    <recommendedName>
        <fullName evidence="3">Pentapeptide repeat protein</fullName>
    </recommendedName>
</protein>
<geneLocation type="plasmid" evidence="2">
    <name>pNSL1</name>
</geneLocation>
<dbReference type="InterPro" id="IPR051082">
    <property type="entry name" value="Pentapeptide-BTB/POZ_domain"/>
</dbReference>
<dbReference type="EMBL" id="KJ605395">
    <property type="protein sequence ID" value="AIU93437.1"/>
    <property type="molecule type" value="Genomic_DNA"/>
</dbReference>
<feature type="transmembrane region" description="Helical" evidence="1">
    <location>
        <begin position="199"/>
        <end position="221"/>
    </location>
</feature>
<feature type="transmembrane region" description="Helical" evidence="1">
    <location>
        <begin position="84"/>
        <end position="104"/>
    </location>
</feature>
<accession>A0A097SPI8</accession>
<feature type="transmembrane region" description="Helical" evidence="1">
    <location>
        <begin position="119"/>
        <end position="138"/>
    </location>
</feature>
<proteinExistence type="predicted"/>
<feature type="transmembrane region" description="Helical" evidence="1">
    <location>
        <begin position="158"/>
        <end position="179"/>
    </location>
</feature>
<dbReference type="SUPFAM" id="SSF141571">
    <property type="entry name" value="Pentapeptide repeat-like"/>
    <property type="match status" value="1"/>
</dbReference>
<evidence type="ECO:0000313" key="2">
    <source>
        <dbReference type="EMBL" id="AIU93437.1"/>
    </source>
</evidence>
<name>A0A097SPI8_9NOCA</name>
<gene>
    <name evidence="2" type="ORF">LRS1606.3</name>
</gene>
<evidence type="ECO:0008006" key="3">
    <source>
        <dbReference type="Google" id="ProtNLM"/>
    </source>
</evidence>